<evidence type="ECO:0000313" key="3">
    <source>
        <dbReference type="Proteomes" id="UP000708208"/>
    </source>
</evidence>
<organism evidence="2 3">
    <name type="scientific">Allacma fusca</name>
    <dbReference type="NCBI Taxonomy" id="39272"/>
    <lineage>
        <taxon>Eukaryota</taxon>
        <taxon>Metazoa</taxon>
        <taxon>Ecdysozoa</taxon>
        <taxon>Arthropoda</taxon>
        <taxon>Hexapoda</taxon>
        <taxon>Collembola</taxon>
        <taxon>Symphypleona</taxon>
        <taxon>Sminthuridae</taxon>
        <taxon>Allacma</taxon>
    </lineage>
</organism>
<evidence type="ECO:0000256" key="1">
    <source>
        <dbReference type="SAM" id="MobiDB-lite"/>
    </source>
</evidence>
<dbReference type="Proteomes" id="UP000708208">
    <property type="component" value="Unassembled WGS sequence"/>
</dbReference>
<sequence>PVVLTSSTSGKPSTSLRPSPTQRCFKFETRWECS</sequence>
<feature type="non-terminal residue" evidence="2">
    <location>
        <position position="1"/>
    </location>
</feature>
<feature type="region of interest" description="Disordered" evidence="1">
    <location>
        <begin position="1"/>
        <end position="20"/>
    </location>
</feature>
<protein>
    <submittedName>
        <fullName evidence="2">Uncharacterized protein</fullName>
    </submittedName>
</protein>
<dbReference type="AlphaFoldDB" id="A0A8J2P2Y3"/>
<name>A0A8J2P2Y3_9HEXA</name>
<comment type="caution">
    <text evidence="2">The sequence shown here is derived from an EMBL/GenBank/DDBJ whole genome shotgun (WGS) entry which is preliminary data.</text>
</comment>
<keyword evidence="3" id="KW-1185">Reference proteome</keyword>
<reference evidence="2" key="1">
    <citation type="submission" date="2021-06" db="EMBL/GenBank/DDBJ databases">
        <authorList>
            <person name="Hodson N. C."/>
            <person name="Mongue J. A."/>
            <person name="Jaron S. K."/>
        </authorList>
    </citation>
    <scope>NUCLEOTIDE SEQUENCE</scope>
</reference>
<accession>A0A8J2P2Y3</accession>
<gene>
    <name evidence="2" type="ORF">AFUS01_LOCUS17831</name>
</gene>
<proteinExistence type="predicted"/>
<dbReference type="EMBL" id="CAJVCH010173118">
    <property type="protein sequence ID" value="CAG7729094.1"/>
    <property type="molecule type" value="Genomic_DNA"/>
</dbReference>
<evidence type="ECO:0000313" key="2">
    <source>
        <dbReference type="EMBL" id="CAG7729094.1"/>
    </source>
</evidence>